<dbReference type="Proteomes" id="UP001186944">
    <property type="component" value="Unassembled WGS sequence"/>
</dbReference>
<feature type="region of interest" description="Disordered" evidence="2">
    <location>
        <begin position="57"/>
        <end position="113"/>
    </location>
</feature>
<evidence type="ECO:0000256" key="2">
    <source>
        <dbReference type="SAM" id="MobiDB-lite"/>
    </source>
</evidence>
<keyword evidence="1" id="KW-0862">Zinc</keyword>
<comment type="caution">
    <text evidence="4">The sequence shown here is derived from an EMBL/GenBank/DDBJ whole genome shotgun (WGS) entry which is preliminary data.</text>
</comment>
<dbReference type="SMART" id="SM00355">
    <property type="entry name" value="ZnF_C2H2"/>
    <property type="match status" value="2"/>
</dbReference>
<feature type="region of interest" description="Disordered" evidence="2">
    <location>
        <begin position="129"/>
        <end position="155"/>
    </location>
</feature>
<dbReference type="EMBL" id="VSWD01000010">
    <property type="protein sequence ID" value="KAK3092014.1"/>
    <property type="molecule type" value="Genomic_DNA"/>
</dbReference>
<organism evidence="4 5">
    <name type="scientific">Pinctada imbricata</name>
    <name type="common">Atlantic pearl-oyster</name>
    <name type="synonym">Pinctada martensii</name>
    <dbReference type="NCBI Taxonomy" id="66713"/>
    <lineage>
        <taxon>Eukaryota</taxon>
        <taxon>Metazoa</taxon>
        <taxon>Spiralia</taxon>
        <taxon>Lophotrochozoa</taxon>
        <taxon>Mollusca</taxon>
        <taxon>Bivalvia</taxon>
        <taxon>Autobranchia</taxon>
        <taxon>Pteriomorphia</taxon>
        <taxon>Pterioida</taxon>
        <taxon>Pterioidea</taxon>
        <taxon>Pteriidae</taxon>
        <taxon>Pinctada</taxon>
    </lineage>
</organism>
<dbReference type="PROSITE" id="PS50157">
    <property type="entry name" value="ZINC_FINGER_C2H2_2"/>
    <property type="match status" value="1"/>
</dbReference>
<proteinExistence type="predicted"/>
<dbReference type="AlphaFoldDB" id="A0AA88Y422"/>
<dbReference type="GO" id="GO:0008270">
    <property type="term" value="F:zinc ion binding"/>
    <property type="evidence" value="ECO:0007669"/>
    <property type="project" value="UniProtKB-KW"/>
</dbReference>
<evidence type="ECO:0000259" key="3">
    <source>
        <dbReference type="PROSITE" id="PS50157"/>
    </source>
</evidence>
<evidence type="ECO:0000313" key="4">
    <source>
        <dbReference type="EMBL" id="KAK3092014.1"/>
    </source>
</evidence>
<keyword evidence="5" id="KW-1185">Reference proteome</keyword>
<keyword evidence="1" id="KW-0479">Metal-binding</keyword>
<reference evidence="4" key="1">
    <citation type="submission" date="2019-08" db="EMBL/GenBank/DDBJ databases">
        <title>The improved chromosome-level genome for the pearl oyster Pinctada fucata martensii using PacBio sequencing and Hi-C.</title>
        <authorList>
            <person name="Zheng Z."/>
        </authorList>
    </citation>
    <scope>NUCLEOTIDE SEQUENCE</scope>
    <source>
        <strain evidence="4">ZZ-2019</strain>
        <tissue evidence="4">Adductor muscle</tissue>
    </source>
</reference>
<sequence>MPPQTKTTPRKERKCPMCPFKTLDMENMKEHLAICGLKQMEKRFLCSKPDCNYATNKSSNLSRHLKRHSDSDATVPQSDGEWRRSDPGNLSDVIGDVSADVSGDESDTEDRGNDADIRVIEATVPADPTMRKRTAPTPVYNPKRKTSATQSDLENDVGESVITRPVIERPTLELPPRHAMHPPLIPLGDNSRLYRPPVALTLTTSSGTQTEPIQKRKVTWVITKWQEGDKNVEKIEMVEEIM</sequence>
<feature type="domain" description="C2H2-type" evidence="3">
    <location>
        <begin position="44"/>
        <end position="73"/>
    </location>
</feature>
<dbReference type="Gene3D" id="3.30.160.60">
    <property type="entry name" value="Classic Zinc Finger"/>
    <property type="match status" value="1"/>
</dbReference>
<keyword evidence="1" id="KW-0863">Zinc-finger</keyword>
<dbReference type="InterPro" id="IPR013087">
    <property type="entry name" value="Znf_C2H2_type"/>
</dbReference>
<evidence type="ECO:0000313" key="5">
    <source>
        <dbReference type="Proteomes" id="UP001186944"/>
    </source>
</evidence>
<name>A0AA88Y422_PINIB</name>
<gene>
    <name evidence="4" type="ORF">FSP39_024458</name>
</gene>
<evidence type="ECO:0000256" key="1">
    <source>
        <dbReference type="PROSITE-ProRule" id="PRU00042"/>
    </source>
</evidence>
<accession>A0AA88Y422</accession>
<protein>
    <recommendedName>
        <fullName evidence="3">C2H2-type domain-containing protein</fullName>
    </recommendedName>
</protein>